<accession>A0ABU7DJE6</accession>
<evidence type="ECO:0000313" key="1">
    <source>
        <dbReference type="EMBL" id="MED6273853.1"/>
    </source>
</evidence>
<proteinExistence type="predicted"/>
<evidence type="ECO:0000313" key="2">
    <source>
        <dbReference type="Proteomes" id="UP001352852"/>
    </source>
</evidence>
<organism evidence="1 2">
    <name type="scientific">Characodon lateralis</name>
    <dbReference type="NCBI Taxonomy" id="208331"/>
    <lineage>
        <taxon>Eukaryota</taxon>
        <taxon>Metazoa</taxon>
        <taxon>Chordata</taxon>
        <taxon>Craniata</taxon>
        <taxon>Vertebrata</taxon>
        <taxon>Euteleostomi</taxon>
        <taxon>Actinopterygii</taxon>
        <taxon>Neopterygii</taxon>
        <taxon>Teleostei</taxon>
        <taxon>Neoteleostei</taxon>
        <taxon>Acanthomorphata</taxon>
        <taxon>Ovalentaria</taxon>
        <taxon>Atherinomorphae</taxon>
        <taxon>Cyprinodontiformes</taxon>
        <taxon>Goodeidae</taxon>
        <taxon>Characodon</taxon>
    </lineage>
</organism>
<gene>
    <name evidence="1" type="ORF">CHARACLAT_010604</name>
</gene>
<comment type="caution">
    <text evidence="1">The sequence shown here is derived from an EMBL/GenBank/DDBJ whole genome shotgun (WGS) entry which is preliminary data.</text>
</comment>
<dbReference type="Proteomes" id="UP001352852">
    <property type="component" value="Unassembled WGS sequence"/>
</dbReference>
<keyword evidence="2" id="KW-1185">Reference proteome</keyword>
<name>A0ABU7DJE6_9TELE</name>
<reference evidence="1 2" key="1">
    <citation type="submission" date="2021-06" db="EMBL/GenBank/DDBJ databases">
        <authorList>
            <person name="Palmer J.M."/>
        </authorList>
    </citation>
    <scope>NUCLEOTIDE SEQUENCE [LARGE SCALE GENOMIC DNA]</scope>
    <source>
        <strain evidence="1 2">CL_MEX2019</strain>
        <tissue evidence="1">Muscle</tissue>
    </source>
</reference>
<protein>
    <submittedName>
        <fullName evidence="1">Uncharacterized protein</fullName>
    </submittedName>
</protein>
<dbReference type="EMBL" id="JAHUTJ010025275">
    <property type="protein sequence ID" value="MED6273853.1"/>
    <property type="molecule type" value="Genomic_DNA"/>
</dbReference>
<sequence>MIFCLSMLETIRKKPRELILLHVGQLSESADKISSSSTVVIIHKHKQLSLFFHEDLTENVTFNTMEICYLLCTNRAALAEQVSSVCCFTVPLNCPSGTYKVLLIGVTFI</sequence>